<name>A0A8C7Z7X5_9TELE</name>
<reference evidence="2" key="1">
    <citation type="submission" date="2025-08" db="UniProtKB">
        <authorList>
            <consortium name="Ensembl"/>
        </authorList>
    </citation>
    <scope>IDENTIFICATION</scope>
</reference>
<reference evidence="2" key="2">
    <citation type="submission" date="2025-09" db="UniProtKB">
        <authorList>
            <consortium name="Ensembl"/>
        </authorList>
    </citation>
    <scope>IDENTIFICATION</scope>
</reference>
<keyword evidence="3" id="KW-1185">Reference proteome</keyword>
<dbReference type="PANTHER" id="PTHR13195">
    <property type="entry name" value="PSEUDOURIDINE SYNTHASE-RELATED"/>
    <property type="match status" value="1"/>
</dbReference>
<dbReference type="GeneTree" id="ENSGT00940000156773"/>
<dbReference type="SUPFAM" id="SSF55120">
    <property type="entry name" value="Pseudouridine synthase"/>
    <property type="match status" value="1"/>
</dbReference>
<dbReference type="Ensembl" id="ENSOSIT00000041882.1">
    <property type="protein sequence ID" value="ENSOSIP00000039748.1"/>
    <property type="gene ID" value="ENSOSIG00000019471.1"/>
</dbReference>
<evidence type="ECO:0000313" key="2">
    <source>
        <dbReference type="Ensembl" id="ENSOSIP00000039748.1"/>
    </source>
</evidence>
<dbReference type="InterPro" id="IPR039048">
    <property type="entry name" value="Trub2"/>
</dbReference>
<dbReference type="GO" id="GO:0001522">
    <property type="term" value="P:pseudouridine synthesis"/>
    <property type="evidence" value="ECO:0007669"/>
    <property type="project" value="InterPro"/>
</dbReference>
<organism evidence="2 3">
    <name type="scientific">Oryzias sinensis</name>
    <name type="common">Chinese medaka</name>
    <dbReference type="NCBI Taxonomy" id="183150"/>
    <lineage>
        <taxon>Eukaryota</taxon>
        <taxon>Metazoa</taxon>
        <taxon>Chordata</taxon>
        <taxon>Craniata</taxon>
        <taxon>Vertebrata</taxon>
        <taxon>Euteleostomi</taxon>
        <taxon>Actinopterygii</taxon>
        <taxon>Neopterygii</taxon>
        <taxon>Teleostei</taxon>
        <taxon>Neoteleostei</taxon>
        <taxon>Acanthomorphata</taxon>
        <taxon>Ovalentaria</taxon>
        <taxon>Atherinomorphae</taxon>
        <taxon>Beloniformes</taxon>
        <taxon>Adrianichthyidae</taxon>
        <taxon>Oryziinae</taxon>
        <taxon>Oryzias</taxon>
    </lineage>
</organism>
<dbReference type="InterPro" id="IPR020103">
    <property type="entry name" value="PsdUridine_synth_cat_dom_sf"/>
</dbReference>
<evidence type="ECO:0000256" key="1">
    <source>
        <dbReference type="SAM" id="MobiDB-lite"/>
    </source>
</evidence>
<dbReference type="AlphaFoldDB" id="A0A8C7Z7X5"/>
<feature type="region of interest" description="Disordered" evidence="1">
    <location>
        <begin position="176"/>
        <end position="214"/>
    </location>
</feature>
<dbReference type="GO" id="GO:0003723">
    <property type="term" value="F:RNA binding"/>
    <property type="evidence" value="ECO:0007669"/>
    <property type="project" value="InterPro"/>
</dbReference>
<dbReference type="PANTHER" id="PTHR13195:SF0">
    <property type="entry name" value="PSEUDOURIDYLATE SYNTHASE TRUB2, MITOCHONDRIAL"/>
    <property type="match status" value="1"/>
</dbReference>
<feature type="compositionally biased region" description="Basic and acidic residues" evidence="1">
    <location>
        <begin position="176"/>
        <end position="191"/>
    </location>
</feature>
<evidence type="ECO:0000313" key="3">
    <source>
        <dbReference type="Proteomes" id="UP000694383"/>
    </source>
</evidence>
<dbReference type="Proteomes" id="UP000694383">
    <property type="component" value="Unplaced"/>
</dbReference>
<evidence type="ECO:0008006" key="4">
    <source>
        <dbReference type="Google" id="ProtNLM"/>
    </source>
</evidence>
<accession>A0A8C7Z7X5</accession>
<proteinExistence type="predicted"/>
<dbReference type="Gene3D" id="3.30.2350.10">
    <property type="entry name" value="Pseudouridine synthase"/>
    <property type="match status" value="1"/>
</dbReference>
<sequence length="214" mass="23979">MVLSPLSLSPPLSNIPAFSSLLSFSVRSNTQNFQTWLKLIKFGLNYKMGLSRHTFGLKDGTDLVSCRFSNVDMSSQEAYELAVRGLLGPDGKSAPILTGLRCVHFQPPSFTLEVQCLNETQKYLRKVVHEIGLELRSTAVCKHVRRTRDGLFTSRQALTRNQWSAADVLQAVQQHRCTEQTEKTARQRSEESPAPTRQSKADVMSSRRGKEHGS</sequence>
<protein>
    <recommendedName>
        <fullName evidence="4">tRNA pseudouridine synthase 2</fullName>
    </recommendedName>
</protein>
<dbReference type="GO" id="GO:0009982">
    <property type="term" value="F:pseudouridine synthase activity"/>
    <property type="evidence" value="ECO:0007669"/>
    <property type="project" value="InterPro"/>
</dbReference>